<dbReference type="RefSeq" id="WP_082617937.1">
    <property type="nucleotide sequence ID" value="NZ_JQAT01000004.1"/>
</dbReference>
<evidence type="ECO:0000313" key="5">
    <source>
        <dbReference type="Proteomes" id="UP000051751"/>
    </source>
</evidence>
<evidence type="ECO:0008006" key="6">
    <source>
        <dbReference type="Google" id="ProtNLM"/>
    </source>
</evidence>
<evidence type="ECO:0000313" key="2">
    <source>
        <dbReference type="EMBL" id="KRN28108.1"/>
    </source>
</evidence>
<feature type="transmembrane region" description="Helical" evidence="1">
    <location>
        <begin position="278"/>
        <end position="296"/>
    </location>
</feature>
<dbReference type="EMBL" id="JQAT01000004">
    <property type="protein sequence ID" value="KRN28108.1"/>
    <property type="molecule type" value="Genomic_DNA"/>
</dbReference>
<keyword evidence="1" id="KW-0472">Membrane</keyword>
<proteinExistence type="predicted"/>
<dbReference type="Pfam" id="PF04657">
    <property type="entry name" value="DMT_YdcZ"/>
    <property type="match status" value="2"/>
</dbReference>
<feature type="transmembrane region" description="Helical" evidence="1">
    <location>
        <begin position="192"/>
        <end position="210"/>
    </location>
</feature>
<dbReference type="InterPro" id="IPR006750">
    <property type="entry name" value="YdcZ"/>
</dbReference>
<protein>
    <recommendedName>
        <fullName evidence="6">Integral membrane protein</fullName>
    </recommendedName>
</protein>
<dbReference type="PANTHER" id="PTHR34821:SF2">
    <property type="entry name" value="INNER MEMBRANE PROTEIN YDCZ"/>
    <property type="match status" value="1"/>
</dbReference>
<keyword evidence="1" id="KW-0812">Transmembrane</keyword>
<dbReference type="GO" id="GO:0005886">
    <property type="term" value="C:plasma membrane"/>
    <property type="evidence" value="ECO:0007669"/>
    <property type="project" value="TreeGrafter"/>
</dbReference>
<organism evidence="2 5">
    <name type="scientific">Lactobacillus selangorensis</name>
    <dbReference type="NCBI Taxonomy" id="81857"/>
    <lineage>
        <taxon>Bacteria</taxon>
        <taxon>Bacillati</taxon>
        <taxon>Bacillota</taxon>
        <taxon>Bacilli</taxon>
        <taxon>Lactobacillales</taxon>
        <taxon>Lactobacillaceae</taxon>
        <taxon>Lactobacillus</taxon>
    </lineage>
</organism>
<comment type="caution">
    <text evidence="2">The sequence shown here is derived from an EMBL/GenBank/DDBJ whole genome shotgun (WGS) entry which is preliminary data.</text>
</comment>
<feature type="transmembrane region" description="Helical" evidence="1">
    <location>
        <begin position="154"/>
        <end position="172"/>
    </location>
</feature>
<dbReference type="EMBL" id="JQAZ01000005">
    <property type="protein sequence ID" value="KRN31015.1"/>
    <property type="molecule type" value="Genomic_DNA"/>
</dbReference>
<reference evidence="4 5" key="1">
    <citation type="journal article" date="2015" name="Genome Announc.">
        <title>Expanding the biotechnology potential of lactobacilli through comparative genomics of 213 strains and associated genera.</title>
        <authorList>
            <person name="Sun Z."/>
            <person name="Harris H.M."/>
            <person name="McCann A."/>
            <person name="Guo C."/>
            <person name="Argimon S."/>
            <person name="Zhang W."/>
            <person name="Yang X."/>
            <person name="Jeffery I.B."/>
            <person name="Cooney J.C."/>
            <person name="Kagawa T.F."/>
            <person name="Liu W."/>
            <person name="Song Y."/>
            <person name="Salvetti E."/>
            <person name="Wrobel A."/>
            <person name="Rasinkangas P."/>
            <person name="Parkhill J."/>
            <person name="Rea M.C."/>
            <person name="O'Sullivan O."/>
            <person name="Ritari J."/>
            <person name="Douillard F.P."/>
            <person name="Paul Ross R."/>
            <person name="Yang R."/>
            <person name="Briner A.E."/>
            <person name="Felis G.E."/>
            <person name="de Vos W.M."/>
            <person name="Barrangou R."/>
            <person name="Klaenhammer T.R."/>
            <person name="Caufield P.W."/>
            <person name="Cui Y."/>
            <person name="Zhang H."/>
            <person name="O'Toole P.W."/>
        </authorList>
    </citation>
    <scope>NUCLEOTIDE SEQUENCE [LARGE SCALE GENOMIC DNA]</scope>
    <source>
        <strain evidence="2 5">ATCC BAA-66</strain>
        <strain evidence="3 4">DSM 13344</strain>
    </source>
</reference>
<dbReference type="PATRIC" id="fig|81857.3.peg.1569"/>
<sequence>MMISLMTIILGGIILGVQSATNGKLSASIGALETALLNFVVGAILLGFWLLLTWDGRLLRIVTVPKWQLFGVVFGTGYLVLMILAVPQIGVVASNIVAIAGQLIASFLIDNFGIFGSTVIPYGWQRFGATLLLIAALVFLYRDQNKQAGPQDHSLGQLFCYLLALLAGSFLSFEGTMYSELGKTIGTFESSFYNFFAGSFLLFLLVLFFGKGSFSGIRTNSSWYLLGGLYGVIYLTSLVFGIPTLGVGIAMIGIVVGQVVISMLIEAFGWFGSPKQPITGARIVALVLMFGALVFIY</sequence>
<feature type="transmembrane region" description="Helical" evidence="1">
    <location>
        <begin position="75"/>
        <end position="104"/>
    </location>
</feature>
<name>A0A0R2FSL6_9LACO</name>
<dbReference type="Proteomes" id="UP000051645">
    <property type="component" value="Unassembled WGS sequence"/>
</dbReference>
<accession>A0A0R2FSL6</accession>
<dbReference type="STRING" id="81857.IV38_GL001558"/>
<evidence type="ECO:0000313" key="4">
    <source>
        <dbReference type="Proteomes" id="UP000051645"/>
    </source>
</evidence>
<evidence type="ECO:0000256" key="1">
    <source>
        <dbReference type="SAM" id="Phobius"/>
    </source>
</evidence>
<feature type="transmembrane region" description="Helical" evidence="1">
    <location>
        <begin position="248"/>
        <end position="271"/>
    </location>
</feature>
<feature type="transmembrane region" description="Helical" evidence="1">
    <location>
        <begin position="222"/>
        <end position="242"/>
    </location>
</feature>
<keyword evidence="1" id="KW-1133">Transmembrane helix</keyword>
<keyword evidence="4" id="KW-1185">Reference proteome</keyword>
<gene>
    <name evidence="2" type="ORF">IV38_GL001558</name>
    <name evidence="3" type="ORF">IV40_GL001657</name>
</gene>
<evidence type="ECO:0000313" key="3">
    <source>
        <dbReference type="EMBL" id="KRN31015.1"/>
    </source>
</evidence>
<dbReference type="OrthoDB" id="7864805at2"/>
<feature type="transmembrane region" description="Helical" evidence="1">
    <location>
        <begin position="35"/>
        <end position="54"/>
    </location>
</feature>
<feature type="transmembrane region" description="Helical" evidence="1">
    <location>
        <begin position="124"/>
        <end position="142"/>
    </location>
</feature>
<dbReference type="AlphaFoldDB" id="A0A0R2FSL6"/>
<dbReference type="Proteomes" id="UP000051751">
    <property type="component" value="Unassembled WGS sequence"/>
</dbReference>
<dbReference type="PANTHER" id="PTHR34821">
    <property type="entry name" value="INNER MEMBRANE PROTEIN YDCZ"/>
    <property type="match status" value="1"/>
</dbReference>